<keyword evidence="1" id="KW-1133">Transmembrane helix</keyword>
<gene>
    <name evidence="2" type="ORF">A9Q02_01800</name>
</gene>
<comment type="caution">
    <text evidence="2">The sequence shown here is derived from an EMBL/GenBank/DDBJ whole genome shotgun (WGS) entry which is preliminary data.</text>
</comment>
<keyword evidence="3" id="KW-1185">Reference proteome</keyword>
<name>A0A2H3KL33_9CHLR</name>
<evidence type="ECO:0000256" key="1">
    <source>
        <dbReference type="SAM" id="Phobius"/>
    </source>
</evidence>
<evidence type="ECO:0000313" key="3">
    <source>
        <dbReference type="Proteomes" id="UP000220922"/>
    </source>
</evidence>
<accession>A0A2H3KL33</accession>
<proteinExistence type="predicted"/>
<reference evidence="2 3" key="1">
    <citation type="submission" date="2016-05" db="EMBL/GenBank/DDBJ databases">
        <authorList>
            <person name="Lavstsen T."/>
            <person name="Jespersen J.S."/>
        </authorList>
    </citation>
    <scope>NUCLEOTIDE SEQUENCE [LARGE SCALE GENOMIC DNA]</scope>
    <source>
        <strain evidence="2 3">B7-9</strain>
    </source>
</reference>
<dbReference type="OrthoDB" id="164864at2"/>
<keyword evidence="1" id="KW-0472">Membrane</keyword>
<dbReference type="Proteomes" id="UP000220922">
    <property type="component" value="Unassembled WGS sequence"/>
</dbReference>
<keyword evidence="1" id="KW-0812">Transmembrane</keyword>
<protein>
    <submittedName>
        <fullName evidence="2">Uncharacterized protein</fullName>
    </submittedName>
</protein>
<dbReference type="AlphaFoldDB" id="A0A2H3KL33"/>
<dbReference type="EMBL" id="LYXE01000090">
    <property type="protein sequence ID" value="PDV98700.1"/>
    <property type="molecule type" value="Genomic_DNA"/>
</dbReference>
<evidence type="ECO:0000313" key="2">
    <source>
        <dbReference type="EMBL" id="PDV98700.1"/>
    </source>
</evidence>
<organism evidence="2 3">
    <name type="scientific">Candidatus Chloroploca asiatica</name>
    <dbReference type="NCBI Taxonomy" id="1506545"/>
    <lineage>
        <taxon>Bacteria</taxon>
        <taxon>Bacillati</taxon>
        <taxon>Chloroflexota</taxon>
        <taxon>Chloroflexia</taxon>
        <taxon>Chloroflexales</taxon>
        <taxon>Chloroflexineae</taxon>
        <taxon>Oscillochloridaceae</taxon>
        <taxon>Candidatus Chloroploca</taxon>
    </lineage>
</organism>
<dbReference type="RefSeq" id="WP_097653093.1">
    <property type="nucleotide sequence ID" value="NZ_LYXE01000090.1"/>
</dbReference>
<sequence length="67" mass="7027">MSSDTITKPSLKRDIARLIPAEDEQPLLRGVLIGVAIGATIVTVVLVARTIKQRRAAANPTPPAPSA</sequence>
<feature type="transmembrane region" description="Helical" evidence="1">
    <location>
        <begin position="27"/>
        <end position="48"/>
    </location>
</feature>